<dbReference type="PANTHER" id="PTHR11006:SF68">
    <property type="entry name" value="PROTEIN ARGININE N-METHYLTRANSFERASE PRMT10"/>
    <property type="match status" value="1"/>
</dbReference>
<comment type="catalytic activity">
    <reaction evidence="5">
        <text>L-arginyl-[protein] + S-adenosyl-L-methionine = N(omega)-methyl-L-arginyl-[protein] + S-adenosyl-L-homocysteine + H(+)</text>
        <dbReference type="Rhea" id="RHEA:48100"/>
        <dbReference type="Rhea" id="RHEA-COMP:10532"/>
        <dbReference type="Rhea" id="RHEA-COMP:11990"/>
        <dbReference type="ChEBI" id="CHEBI:15378"/>
        <dbReference type="ChEBI" id="CHEBI:29965"/>
        <dbReference type="ChEBI" id="CHEBI:57856"/>
        <dbReference type="ChEBI" id="CHEBI:59789"/>
        <dbReference type="ChEBI" id="CHEBI:65280"/>
    </reaction>
    <physiologicalReaction direction="left-to-right" evidence="5">
        <dbReference type="Rhea" id="RHEA:48101"/>
    </physiologicalReaction>
</comment>
<sequence length="398" mass="44914">MAQEGYAAANGIGCLQDGKPPDETDNANYFCEYAFLYHQMDMLEDEHRTGSYFNAIAWNPDSFKDKVVLDVGAGSGILSIFAAKAGAKEVFAVEATDMAVRSRKIIQAQGLSHIIKVVQGTVETVTLPYMVDVIISEWMGYFLLRESMLDSVLIARDRFLKPGGALFPSHATLFLAPVGSAKACREKQQTFDGERQHFDDFNDAMTNYYGSDFSCMRGEFLEEQRKYYLQTGMFVNLTPKQLASGGSPLLEIDLLRITVEDLKDVEKPLTCSMRPHFVERLSSRGRIQREKERRISKDTQLEGFTGYFNVMFRGSPQNPTKEVIELTTAPTAGTATHWGQQLFGFFPPLQAKSGDVLECRLRIKRQKKNHRLLQLEAAFTLGSEGNVREKREDTWYVD</sequence>
<keyword evidence="10" id="KW-1185">Reference proteome</keyword>
<keyword evidence="2 6" id="KW-0489">Methyltransferase</keyword>
<keyword evidence="3 6" id="KW-0808">Transferase</keyword>
<evidence type="ECO:0000313" key="10">
    <source>
        <dbReference type="Proteomes" id="UP001152797"/>
    </source>
</evidence>
<keyword evidence="4 6" id="KW-0949">S-adenosyl-L-methionine</keyword>
<reference evidence="9" key="2">
    <citation type="submission" date="2024-04" db="EMBL/GenBank/DDBJ databases">
        <authorList>
            <person name="Chen Y."/>
            <person name="Shah S."/>
            <person name="Dougan E. K."/>
            <person name="Thang M."/>
            <person name="Chan C."/>
        </authorList>
    </citation>
    <scope>NUCLEOTIDE SEQUENCE [LARGE SCALE GENOMIC DNA]</scope>
</reference>
<evidence type="ECO:0000313" key="8">
    <source>
        <dbReference type="EMBL" id="CAI3988669.1"/>
    </source>
</evidence>
<dbReference type="GO" id="GO:0032259">
    <property type="term" value="P:methylation"/>
    <property type="evidence" value="ECO:0007669"/>
    <property type="project" value="UniProtKB-KW"/>
</dbReference>
<proteinExistence type="predicted"/>
<dbReference type="InterPro" id="IPR055135">
    <property type="entry name" value="PRMT_dom"/>
</dbReference>
<evidence type="ECO:0000256" key="6">
    <source>
        <dbReference type="PROSITE-ProRule" id="PRU01015"/>
    </source>
</evidence>
<dbReference type="SUPFAM" id="SSF53335">
    <property type="entry name" value="S-adenosyl-L-methionine-dependent methyltransferases"/>
    <property type="match status" value="1"/>
</dbReference>
<protein>
    <recommendedName>
        <fullName evidence="1">type I protein arginine methyltransferase</fullName>
        <ecNumber evidence="1">2.1.1.319</ecNumber>
    </recommendedName>
</protein>
<dbReference type="PROSITE" id="PS51678">
    <property type="entry name" value="SAM_MT_PRMT"/>
    <property type="match status" value="1"/>
</dbReference>
<dbReference type="Gene3D" id="2.70.160.11">
    <property type="entry name" value="Hnrnp arginine n-methyltransferase1"/>
    <property type="match status" value="1"/>
</dbReference>
<dbReference type="InterPro" id="IPR029063">
    <property type="entry name" value="SAM-dependent_MTases_sf"/>
</dbReference>
<gene>
    <name evidence="8" type="ORF">C1SCF055_LOCUS15803</name>
</gene>
<dbReference type="Pfam" id="PF06325">
    <property type="entry name" value="PrmA"/>
    <property type="match status" value="1"/>
</dbReference>
<dbReference type="GO" id="GO:0042054">
    <property type="term" value="F:histone methyltransferase activity"/>
    <property type="evidence" value="ECO:0007669"/>
    <property type="project" value="TreeGrafter"/>
</dbReference>
<feature type="domain" description="Protein arginine N-methyltransferase" evidence="7">
    <location>
        <begin position="206"/>
        <end position="383"/>
    </location>
</feature>
<dbReference type="EMBL" id="CAMXCT020001290">
    <property type="protein sequence ID" value="CAL1142044.1"/>
    <property type="molecule type" value="Genomic_DNA"/>
</dbReference>
<evidence type="ECO:0000256" key="3">
    <source>
        <dbReference type="ARBA" id="ARBA00022679"/>
    </source>
</evidence>
<organism evidence="8">
    <name type="scientific">Cladocopium goreaui</name>
    <dbReference type="NCBI Taxonomy" id="2562237"/>
    <lineage>
        <taxon>Eukaryota</taxon>
        <taxon>Sar</taxon>
        <taxon>Alveolata</taxon>
        <taxon>Dinophyceae</taxon>
        <taxon>Suessiales</taxon>
        <taxon>Symbiodiniaceae</taxon>
        <taxon>Cladocopium</taxon>
    </lineage>
</organism>
<evidence type="ECO:0000256" key="4">
    <source>
        <dbReference type="ARBA" id="ARBA00022691"/>
    </source>
</evidence>
<evidence type="ECO:0000259" key="7">
    <source>
        <dbReference type="Pfam" id="PF22528"/>
    </source>
</evidence>
<dbReference type="FunFam" id="3.40.50.150:FF:000003">
    <property type="entry name" value="Blast:Protein arginine N-methyltransferase 1"/>
    <property type="match status" value="1"/>
</dbReference>
<name>A0A9P1FT69_9DINO</name>
<accession>A0A9P1FT69</accession>
<dbReference type="EMBL" id="CAMXCT030001290">
    <property type="protein sequence ID" value="CAL4775981.1"/>
    <property type="molecule type" value="Genomic_DNA"/>
</dbReference>
<dbReference type="Proteomes" id="UP001152797">
    <property type="component" value="Unassembled WGS sequence"/>
</dbReference>
<dbReference type="GO" id="GO:0005634">
    <property type="term" value="C:nucleus"/>
    <property type="evidence" value="ECO:0007669"/>
    <property type="project" value="TreeGrafter"/>
</dbReference>
<dbReference type="OrthoDB" id="7848332at2759"/>
<dbReference type="EC" id="2.1.1.319" evidence="1"/>
<dbReference type="CDD" id="cd02440">
    <property type="entry name" value="AdoMet_MTases"/>
    <property type="match status" value="1"/>
</dbReference>
<dbReference type="AlphaFoldDB" id="A0A9P1FT69"/>
<evidence type="ECO:0000256" key="2">
    <source>
        <dbReference type="ARBA" id="ARBA00022603"/>
    </source>
</evidence>
<dbReference type="Pfam" id="PF22528">
    <property type="entry name" value="PRMT_C"/>
    <property type="match status" value="1"/>
</dbReference>
<evidence type="ECO:0000313" key="9">
    <source>
        <dbReference type="EMBL" id="CAL1142044.1"/>
    </source>
</evidence>
<dbReference type="GO" id="GO:0035242">
    <property type="term" value="F:protein-arginine omega-N asymmetric methyltransferase activity"/>
    <property type="evidence" value="ECO:0007669"/>
    <property type="project" value="UniProtKB-EC"/>
</dbReference>
<reference evidence="8" key="1">
    <citation type="submission" date="2022-10" db="EMBL/GenBank/DDBJ databases">
        <authorList>
            <person name="Chen Y."/>
            <person name="Dougan E. K."/>
            <person name="Chan C."/>
            <person name="Rhodes N."/>
            <person name="Thang M."/>
        </authorList>
    </citation>
    <scope>NUCLEOTIDE SEQUENCE</scope>
</reference>
<comment type="caution">
    <text evidence="8">The sequence shown here is derived from an EMBL/GenBank/DDBJ whole genome shotgun (WGS) entry which is preliminary data.</text>
</comment>
<dbReference type="PANTHER" id="PTHR11006">
    <property type="entry name" value="PROTEIN ARGININE N-METHYLTRANSFERASE"/>
    <property type="match status" value="1"/>
</dbReference>
<evidence type="ECO:0000256" key="5">
    <source>
        <dbReference type="ARBA" id="ARBA00049303"/>
    </source>
</evidence>
<dbReference type="EMBL" id="CAMXCT010001290">
    <property type="protein sequence ID" value="CAI3988669.1"/>
    <property type="molecule type" value="Genomic_DNA"/>
</dbReference>
<dbReference type="InterPro" id="IPR025799">
    <property type="entry name" value="Arg_MeTrfase"/>
</dbReference>
<evidence type="ECO:0000256" key="1">
    <source>
        <dbReference type="ARBA" id="ARBA00011925"/>
    </source>
</evidence>
<dbReference type="Gene3D" id="3.40.50.150">
    <property type="entry name" value="Vaccinia Virus protein VP39"/>
    <property type="match status" value="1"/>
</dbReference>